<comment type="caution">
    <text evidence="2">The sequence shown here is derived from an EMBL/GenBank/DDBJ whole genome shotgun (WGS) entry which is preliminary data.</text>
</comment>
<dbReference type="AlphaFoldDB" id="A0A853CJD7"/>
<sequence>MSIPADPPAYGPQTALGRGPLGAAQVADRAMGAAFVARVRALAAFAAERPASADRAQGEPGAMSPQRWAARPELLQPVSEWAAQEVSIGLVCSRRKAEDLLGQALMLARLPAALAATEAGLLTVGHLWCLEEHVAPLADPVLRAEIEGVLLDWVTARAARGTITTPGQLAEKVLRELARRNARDRAQQAIKALRRRGVFPAHESGEGLAALLLVGSIPEIEALRAALAAYADALPKGPDDTRTREQKLLDVLIDLVLRPGEHGMPPVQVVLTLVAAVQTVLGGDAPAELNGRIVSAETARQLLNALTGAGLGDGALAELRRIADNDDAVTELVPAQPVEDDDPDPMPDDVWRASVEARLASGEIELELDRELAATQDRWWREYAAGLHPDPDPDDHPEPPLTEPPPADGWWTSAERALEDARAAQERSEAALSHAGGQVRQAVWSDADDEQAWRTGSGGRVDAAEDAMTALRAATIADRTALTDLLGRTAGGGLADRPRLALVDALTGALVSLTDLPALRRAVRDGVPLGAPPPTDGYRPGAELDRFLRRRDRRCRFPGCRLPVSKGELDHFARWPEGPTDAINLAGFCTGDHRGKHQAPGFTHTMTADGTLVVTTPSGITVTTEPAPF</sequence>
<gene>
    <name evidence="2" type="ORF">GGQ55_003744</name>
</gene>
<protein>
    <recommendedName>
        <fullName evidence="4">DUF222 domain-containing protein</fullName>
    </recommendedName>
</protein>
<feature type="region of interest" description="Disordered" evidence="1">
    <location>
        <begin position="385"/>
        <end position="410"/>
    </location>
</feature>
<evidence type="ECO:0000313" key="3">
    <source>
        <dbReference type="Proteomes" id="UP000541969"/>
    </source>
</evidence>
<dbReference type="Proteomes" id="UP000541969">
    <property type="component" value="Unassembled WGS sequence"/>
</dbReference>
<dbReference type="EMBL" id="JACBZT010000001">
    <property type="protein sequence ID" value="NYJ07466.1"/>
    <property type="molecule type" value="Genomic_DNA"/>
</dbReference>
<dbReference type="RefSeq" id="WP_179719337.1">
    <property type="nucleotide sequence ID" value="NZ_JACBZT010000001.1"/>
</dbReference>
<proteinExistence type="predicted"/>
<keyword evidence="3" id="KW-1185">Reference proteome</keyword>
<feature type="compositionally biased region" description="Basic and acidic residues" evidence="1">
    <location>
        <begin position="389"/>
        <end position="398"/>
    </location>
</feature>
<organism evidence="2 3">
    <name type="scientific">Petropleomorpha daqingensis</name>
    <dbReference type="NCBI Taxonomy" id="2026353"/>
    <lineage>
        <taxon>Bacteria</taxon>
        <taxon>Bacillati</taxon>
        <taxon>Actinomycetota</taxon>
        <taxon>Actinomycetes</taxon>
        <taxon>Geodermatophilales</taxon>
        <taxon>Geodermatophilaceae</taxon>
        <taxon>Petropleomorpha</taxon>
    </lineage>
</organism>
<evidence type="ECO:0008006" key="4">
    <source>
        <dbReference type="Google" id="ProtNLM"/>
    </source>
</evidence>
<evidence type="ECO:0000256" key="1">
    <source>
        <dbReference type="SAM" id="MobiDB-lite"/>
    </source>
</evidence>
<evidence type="ECO:0000313" key="2">
    <source>
        <dbReference type="EMBL" id="NYJ07466.1"/>
    </source>
</evidence>
<feature type="region of interest" description="Disordered" evidence="1">
    <location>
        <begin position="426"/>
        <end position="461"/>
    </location>
</feature>
<accession>A0A853CJD7</accession>
<reference evidence="2 3" key="1">
    <citation type="submission" date="2020-07" db="EMBL/GenBank/DDBJ databases">
        <title>Sequencing the genomes of 1000 actinobacteria strains.</title>
        <authorList>
            <person name="Klenk H.-P."/>
        </authorList>
    </citation>
    <scope>NUCLEOTIDE SEQUENCE [LARGE SCALE GENOMIC DNA]</scope>
    <source>
        <strain evidence="2 3">DSM 104001</strain>
    </source>
</reference>
<name>A0A853CJD7_9ACTN</name>